<protein>
    <submittedName>
        <fullName evidence="2">Uncharacterized protein</fullName>
    </submittedName>
</protein>
<keyword evidence="1" id="KW-1133">Transmembrane helix</keyword>
<name>A0A0L8HG54_OCTBM</name>
<feature type="transmembrane region" description="Helical" evidence="1">
    <location>
        <begin position="51"/>
        <end position="78"/>
    </location>
</feature>
<evidence type="ECO:0000256" key="1">
    <source>
        <dbReference type="SAM" id="Phobius"/>
    </source>
</evidence>
<organism evidence="2">
    <name type="scientific">Octopus bimaculoides</name>
    <name type="common">California two-spotted octopus</name>
    <dbReference type="NCBI Taxonomy" id="37653"/>
    <lineage>
        <taxon>Eukaryota</taxon>
        <taxon>Metazoa</taxon>
        <taxon>Spiralia</taxon>
        <taxon>Lophotrochozoa</taxon>
        <taxon>Mollusca</taxon>
        <taxon>Cephalopoda</taxon>
        <taxon>Coleoidea</taxon>
        <taxon>Octopodiformes</taxon>
        <taxon>Octopoda</taxon>
        <taxon>Incirrata</taxon>
        <taxon>Octopodidae</taxon>
        <taxon>Octopus</taxon>
    </lineage>
</organism>
<dbReference type="AlphaFoldDB" id="A0A0L8HG54"/>
<accession>A0A0L8HG54</accession>
<keyword evidence="1" id="KW-0812">Transmembrane</keyword>
<reference evidence="2" key="1">
    <citation type="submission" date="2015-07" db="EMBL/GenBank/DDBJ databases">
        <title>MeaNS - Measles Nucleotide Surveillance Program.</title>
        <authorList>
            <person name="Tran T."/>
            <person name="Druce J."/>
        </authorList>
    </citation>
    <scope>NUCLEOTIDE SEQUENCE</scope>
    <source>
        <strain evidence="2">UCB-OBI-ISO-001</strain>
        <tissue evidence="2">Gonad</tissue>
    </source>
</reference>
<gene>
    <name evidence="2" type="ORF">OCBIM_22015249mg</name>
</gene>
<sequence length="109" mass="12401">SIGYLNHVPVSFITTGEGLLLFRRPVVKLSSPVTISVRQFNLLVTCKKCMWILHACLWLMNLFHQCLTISLGDVCVFVCMHMFKYISRVSGCMCQFLCVCVCVCVLVQY</sequence>
<evidence type="ECO:0000313" key="2">
    <source>
        <dbReference type="EMBL" id="KOF88211.1"/>
    </source>
</evidence>
<proteinExistence type="predicted"/>
<feature type="transmembrane region" description="Helical" evidence="1">
    <location>
        <begin position="85"/>
        <end position="108"/>
    </location>
</feature>
<keyword evidence="1" id="KW-0472">Membrane</keyword>
<dbReference type="EMBL" id="KQ418215">
    <property type="protein sequence ID" value="KOF88211.1"/>
    <property type="molecule type" value="Genomic_DNA"/>
</dbReference>
<feature type="non-terminal residue" evidence="2">
    <location>
        <position position="1"/>
    </location>
</feature>